<accession>A0ABQ0M0C2</accession>
<gene>
    <name evidence="2" type="ORF">MCHLO_13378</name>
</gene>
<name>A0ABQ0M0C2_MYCCL</name>
<feature type="compositionally biased region" description="Basic and acidic residues" evidence="1">
    <location>
        <begin position="193"/>
        <end position="209"/>
    </location>
</feature>
<feature type="region of interest" description="Disordered" evidence="1">
    <location>
        <begin position="1"/>
        <end position="21"/>
    </location>
</feature>
<feature type="region of interest" description="Disordered" evidence="1">
    <location>
        <begin position="193"/>
        <end position="215"/>
    </location>
</feature>
<feature type="region of interest" description="Disordered" evidence="1">
    <location>
        <begin position="34"/>
        <end position="76"/>
    </location>
</feature>
<sequence length="215" mass="24074">MPPVVKSNDESGIRSKTSNAIHLCRPPAIPPVEFPQHSCKTLPYRPTPSRPRRRRHEKNPPAPANKSSHPGSAHLHAGPIIARFPGFRIRLYSLIDTPLRRLFPLPRLAGNKKRKPKNLLSARLELAWPPQNIPDPFLADRLQQRIAAEGHTHPPRLGISSGTTLTTCTTNAIAAYAGVAPRRQERRRRRIAELLRGHSSGKSERRNDDGFGDWP</sequence>
<keyword evidence="3" id="KW-1185">Reference proteome</keyword>
<dbReference type="EMBL" id="DF849338">
    <property type="protein sequence ID" value="GAT56760.1"/>
    <property type="molecule type" value="Genomic_DNA"/>
</dbReference>
<evidence type="ECO:0000313" key="3">
    <source>
        <dbReference type="Proteomes" id="UP000815677"/>
    </source>
</evidence>
<evidence type="ECO:0000256" key="1">
    <source>
        <dbReference type="SAM" id="MobiDB-lite"/>
    </source>
</evidence>
<reference evidence="2" key="1">
    <citation type="submission" date="2014-09" db="EMBL/GenBank/DDBJ databases">
        <title>Genome sequence of the luminous mushroom Mycena chlorophos for searching fungal bioluminescence genes.</title>
        <authorList>
            <person name="Tanaka Y."/>
            <person name="Kasuga D."/>
            <person name="Oba Y."/>
            <person name="Hase S."/>
            <person name="Sato K."/>
            <person name="Oba Y."/>
            <person name="Sakakibara Y."/>
        </authorList>
    </citation>
    <scope>NUCLEOTIDE SEQUENCE</scope>
</reference>
<evidence type="ECO:0000313" key="2">
    <source>
        <dbReference type="EMBL" id="GAT56760.1"/>
    </source>
</evidence>
<proteinExistence type="predicted"/>
<protein>
    <submittedName>
        <fullName evidence="2">Uncharacterized protein</fullName>
    </submittedName>
</protein>
<organism evidence="2 3">
    <name type="scientific">Mycena chlorophos</name>
    <name type="common">Agaric fungus</name>
    <name type="synonym">Agaricus chlorophos</name>
    <dbReference type="NCBI Taxonomy" id="658473"/>
    <lineage>
        <taxon>Eukaryota</taxon>
        <taxon>Fungi</taxon>
        <taxon>Dikarya</taxon>
        <taxon>Basidiomycota</taxon>
        <taxon>Agaricomycotina</taxon>
        <taxon>Agaricomycetes</taxon>
        <taxon>Agaricomycetidae</taxon>
        <taxon>Agaricales</taxon>
        <taxon>Marasmiineae</taxon>
        <taxon>Mycenaceae</taxon>
        <taxon>Mycena</taxon>
    </lineage>
</organism>
<dbReference type="Proteomes" id="UP000815677">
    <property type="component" value="Unassembled WGS sequence"/>
</dbReference>